<keyword evidence="3" id="KW-0698">rRNA processing</keyword>
<feature type="binding site" evidence="8">
    <location>
        <position position="426"/>
    </location>
    <ligand>
        <name>S-adenosyl-L-methionine</name>
        <dbReference type="ChEBI" id="CHEBI:59789"/>
    </ligand>
</feature>
<comment type="subcellular location">
    <subcellularLocation>
        <location evidence="1">Cytoplasm</location>
    </subcellularLocation>
</comment>
<dbReference type="Pfam" id="PF01029">
    <property type="entry name" value="NusB"/>
    <property type="match status" value="1"/>
</dbReference>
<dbReference type="PANTHER" id="PTHR22807">
    <property type="entry name" value="NOP2 YEAST -RELATED NOL1/NOP2/FMU SUN DOMAIN-CONTAINING"/>
    <property type="match status" value="1"/>
</dbReference>
<evidence type="ECO:0000256" key="5">
    <source>
        <dbReference type="ARBA" id="ARBA00022679"/>
    </source>
</evidence>
<dbReference type="GO" id="GO:0008173">
    <property type="term" value="F:RNA methyltransferase activity"/>
    <property type="evidence" value="ECO:0007669"/>
    <property type="project" value="InterPro"/>
</dbReference>
<dbReference type="GO" id="GO:0005737">
    <property type="term" value="C:cytoplasm"/>
    <property type="evidence" value="ECO:0007669"/>
    <property type="project" value="UniProtKB-SubCell"/>
</dbReference>
<dbReference type="PRINTS" id="PR02008">
    <property type="entry name" value="RCMTFAMILY"/>
</dbReference>
<feature type="active site" description="Nucleophile" evidence="8">
    <location>
        <position position="479"/>
    </location>
</feature>
<dbReference type="EMBL" id="QJKJ01001300">
    <property type="protein sequence ID" value="RDY08312.1"/>
    <property type="molecule type" value="Genomic_DNA"/>
</dbReference>
<feature type="binding site" evidence="8">
    <location>
        <position position="380"/>
    </location>
    <ligand>
        <name>S-adenosyl-L-methionine</name>
        <dbReference type="ChEBI" id="CHEBI:59789"/>
    </ligand>
</feature>
<evidence type="ECO:0000259" key="10">
    <source>
        <dbReference type="PROSITE" id="PS51686"/>
    </source>
</evidence>
<keyword evidence="5 8" id="KW-0808">Transferase</keyword>
<evidence type="ECO:0000256" key="7">
    <source>
        <dbReference type="ARBA" id="ARBA00022884"/>
    </source>
</evidence>
<dbReference type="SUPFAM" id="SSF48013">
    <property type="entry name" value="NusB-like"/>
    <property type="match status" value="1"/>
</dbReference>
<dbReference type="CDD" id="cd02440">
    <property type="entry name" value="AdoMet_MTases"/>
    <property type="match status" value="1"/>
</dbReference>
<accession>A0A371HZU6</accession>
<dbReference type="Gene3D" id="1.10.940.10">
    <property type="entry name" value="NusB-like"/>
    <property type="match status" value="1"/>
</dbReference>
<dbReference type="InterPro" id="IPR023267">
    <property type="entry name" value="RCMT"/>
</dbReference>
<dbReference type="Gene3D" id="3.40.50.150">
    <property type="entry name" value="Vaccinia Virus protein VP39"/>
    <property type="match status" value="1"/>
</dbReference>
<dbReference type="PANTHER" id="PTHR22807:SF61">
    <property type="entry name" value="NOL1_NOP2_SUN FAMILY PROTEIN _ ANTITERMINATION NUSB DOMAIN-CONTAINING PROTEIN"/>
    <property type="match status" value="1"/>
</dbReference>
<dbReference type="InterPro" id="IPR006027">
    <property type="entry name" value="NusB_RsmB_TIM44"/>
</dbReference>
<dbReference type="GO" id="GO:0006364">
    <property type="term" value="P:rRNA processing"/>
    <property type="evidence" value="ECO:0007669"/>
    <property type="project" value="UniProtKB-KW"/>
</dbReference>
<protein>
    <submittedName>
        <fullName evidence="11">RsmB</fullName>
    </submittedName>
</protein>
<organism evidence="11 12">
    <name type="scientific">Mucuna pruriens</name>
    <name type="common">Velvet bean</name>
    <name type="synonym">Dolichos pruriens</name>
    <dbReference type="NCBI Taxonomy" id="157652"/>
    <lineage>
        <taxon>Eukaryota</taxon>
        <taxon>Viridiplantae</taxon>
        <taxon>Streptophyta</taxon>
        <taxon>Embryophyta</taxon>
        <taxon>Tracheophyta</taxon>
        <taxon>Spermatophyta</taxon>
        <taxon>Magnoliopsida</taxon>
        <taxon>eudicotyledons</taxon>
        <taxon>Gunneridae</taxon>
        <taxon>Pentapetalae</taxon>
        <taxon>rosids</taxon>
        <taxon>fabids</taxon>
        <taxon>Fabales</taxon>
        <taxon>Fabaceae</taxon>
        <taxon>Papilionoideae</taxon>
        <taxon>50 kb inversion clade</taxon>
        <taxon>NPAAA clade</taxon>
        <taxon>indigoferoid/millettioid clade</taxon>
        <taxon>Phaseoleae</taxon>
        <taxon>Mucuna</taxon>
    </lineage>
</organism>
<dbReference type="InterPro" id="IPR023268">
    <property type="entry name" value="RCMT_RsmB-rel_pln"/>
</dbReference>
<proteinExistence type="inferred from homology"/>
<dbReference type="InterPro" id="IPR035926">
    <property type="entry name" value="NusB-like_sf"/>
</dbReference>
<dbReference type="AlphaFoldDB" id="A0A371HZU6"/>
<dbReference type="InterPro" id="IPR029063">
    <property type="entry name" value="SAM-dependent_MTases_sf"/>
</dbReference>
<dbReference type="GO" id="GO:0003723">
    <property type="term" value="F:RNA binding"/>
    <property type="evidence" value="ECO:0007669"/>
    <property type="project" value="UniProtKB-UniRule"/>
</dbReference>
<feature type="binding site" evidence="8">
    <location>
        <position position="408"/>
    </location>
    <ligand>
        <name>S-adenosyl-L-methionine</name>
        <dbReference type="ChEBI" id="CHEBI:59789"/>
    </ligand>
</feature>
<keyword evidence="12" id="KW-1185">Reference proteome</keyword>
<feature type="region of interest" description="Disordered" evidence="9">
    <location>
        <begin position="13"/>
        <end position="42"/>
    </location>
</feature>
<dbReference type="FunFam" id="1.10.940.10:FF:000005">
    <property type="entry name" value="Ribosomal RNA small subunit methyltransferase B"/>
    <property type="match status" value="1"/>
</dbReference>
<keyword evidence="2" id="KW-0963">Cytoplasm</keyword>
<evidence type="ECO:0000256" key="2">
    <source>
        <dbReference type="ARBA" id="ARBA00022490"/>
    </source>
</evidence>
<evidence type="ECO:0000256" key="1">
    <source>
        <dbReference type="ARBA" id="ARBA00004496"/>
    </source>
</evidence>
<feature type="domain" description="SAM-dependent MTase RsmB/NOP-type" evidence="10">
    <location>
        <begin position="264"/>
        <end position="540"/>
    </location>
</feature>
<dbReference type="InterPro" id="IPR001678">
    <property type="entry name" value="MeTrfase_RsmB-F_NOP2_dom"/>
</dbReference>
<dbReference type="PRINTS" id="PR02009">
    <property type="entry name" value="RCMTFMUVIRPL"/>
</dbReference>
<dbReference type="STRING" id="157652.A0A371HZU6"/>
<reference evidence="11" key="1">
    <citation type="submission" date="2018-05" db="EMBL/GenBank/DDBJ databases">
        <title>Draft genome of Mucuna pruriens seed.</title>
        <authorList>
            <person name="Nnadi N.E."/>
            <person name="Vos R."/>
            <person name="Hasami M.H."/>
            <person name="Devisetty U.K."/>
            <person name="Aguiy J.C."/>
        </authorList>
    </citation>
    <scope>NUCLEOTIDE SEQUENCE [LARGE SCALE GENOMIC DNA]</scope>
    <source>
        <strain evidence="11">JCA_2017</strain>
    </source>
</reference>
<dbReference type="GO" id="GO:0001510">
    <property type="term" value="P:RNA methylation"/>
    <property type="evidence" value="ECO:0007669"/>
    <property type="project" value="InterPro"/>
</dbReference>
<dbReference type="OrthoDB" id="427002at2759"/>
<dbReference type="PROSITE" id="PS51686">
    <property type="entry name" value="SAM_MT_RSMB_NOP"/>
    <property type="match status" value="1"/>
</dbReference>
<evidence type="ECO:0000256" key="9">
    <source>
        <dbReference type="SAM" id="MobiDB-lite"/>
    </source>
</evidence>
<name>A0A371HZU6_MUCPR</name>
<feature type="binding site" evidence="8">
    <location>
        <begin position="356"/>
        <end position="362"/>
    </location>
    <ligand>
        <name>S-adenosyl-L-methionine</name>
        <dbReference type="ChEBI" id="CHEBI:59789"/>
    </ligand>
</feature>
<keyword evidence="4 8" id="KW-0489">Methyltransferase</keyword>
<dbReference type="Proteomes" id="UP000257109">
    <property type="component" value="Unassembled WGS sequence"/>
</dbReference>
<feature type="non-terminal residue" evidence="11">
    <location>
        <position position="1"/>
    </location>
</feature>
<dbReference type="Pfam" id="PF01189">
    <property type="entry name" value="Methyltr_RsmB-F"/>
    <property type="match status" value="1"/>
</dbReference>
<evidence type="ECO:0000256" key="8">
    <source>
        <dbReference type="PROSITE-ProRule" id="PRU01023"/>
    </source>
</evidence>
<evidence type="ECO:0000313" key="12">
    <source>
        <dbReference type="Proteomes" id="UP000257109"/>
    </source>
</evidence>
<comment type="similarity">
    <text evidence="8">Belongs to the class I-like SAM-binding methyltransferase superfamily. RsmB/NOP family.</text>
</comment>
<gene>
    <name evidence="11" type="primary">rsmB</name>
    <name evidence="11" type="ORF">CR513_07473</name>
</gene>
<evidence type="ECO:0000256" key="3">
    <source>
        <dbReference type="ARBA" id="ARBA00022552"/>
    </source>
</evidence>
<evidence type="ECO:0000313" key="11">
    <source>
        <dbReference type="EMBL" id="RDY08312.1"/>
    </source>
</evidence>
<dbReference type="InterPro" id="IPR049560">
    <property type="entry name" value="MeTrfase_RsmB-F_NOP2_cat"/>
</dbReference>
<comment type="caution">
    <text evidence="11">The sequence shown here is derived from an EMBL/GenBank/DDBJ whole genome shotgun (WGS) entry which is preliminary data.</text>
</comment>
<dbReference type="GO" id="GO:0006355">
    <property type="term" value="P:regulation of DNA-templated transcription"/>
    <property type="evidence" value="ECO:0007669"/>
    <property type="project" value="InterPro"/>
</dbReference>
<keyword evidence="7 8" id="KW-0694">RNA-binding</keyword>
<sequence>MAQVVYMALPLPAEPHKTAPSSSSKPLKLPRRSRSTNISIPTTAEGNNKPCFFISCYNATPLFMLPSQSQKIKIKKKKLSGGANRLPKTQKLNLEVSPHRAASAVRLMRIEFGGAFADLLNEKGKGSGENEMGYVQRTLGFRTRELNHHDLRLVTDIVGGTIRWRRYLDHLISSLCHDKDISNMEPLLLQILRIGFYEIVKLDMPPYAVVDENVKLAKVALRPGAGNMVNGILRKLVVLKENETLPLPKVEGDDRAQARALATLYSHPVWMIRRWTKANRARGFSRDDLVTQLNVLKVPHKLSLHLDEFVRIKTGLQIVIHAGLLKKGLCSVQDESAGLVVSVVDPQPGETIIDCCAAPGGKTLYMASHLSGQGKVFAVDVNSGRLRILKETAKLQQVDGVITTIHADLRTLIDSRELKSNKVLLDAPCSGLGVLSKRADLRWNRKLEDMEQLKKLQDELLDAASKFVKPGGVLVYSTCSIDPEENDDRVAAFLTRHPDFHIDPVDRYVPPDFVTHNGFFFSNPVQHSLDGSFAARLVRD</sequence>
<evidence type="ECO:0000256" key="4">
    <source>
        <dbReference type="ARBA" id="ARBA00022603"/>
    </source>
</evidence>
<evidence type="ECO:0000256" key="6">
    <source>
        <dbReference type="ARBA" id="ARBA00022691"/>
    </source>
</evidence>
<dbReference type="SUPFAM" id="SSF53335">
    <property type="entry name" value="S-adenosyl-L-methionine-dependent methyltransferases"/>
    <property type="match status" value="1"/>
</dbReference>
<dbReference type="FunFam" id="3.40.50.150:FF:000022">
    <property type="entry name" value="Ribosomal RNA small subunit methyltransferase B"/>
    <property type="match status" value="1"/>
</dbReference>
<keyword evidence="6 8" id="KW-0949">S-adenosyl-L-methionine</keyword>